<dbReference type="Pfam" id="PF05768">
    <property type="entry name" value="Glrx-like"/>
    <property type="match status" value="1"/>
</dbReference>
<gene>
    <name evidence="2" type="ORF">Celaphus_00003422</name>
</gene>
<comment type="caution">
    <text evidence="2">The sequence shown here is derived from an EMBL/GenBank/DDBJ whole genome shotgun (WGS) entry which is preliminary data.</text>
</comment>
<reference evidence="2 3" key="1">
    <citation type="journal article" date="2018" name="Mol. Genet. Genomics">
        <title>The red deer Cervus elaphus genome CerEla1.0: sequencing, annotating, genes, and chromosomes.</title>
        <authorList>
            <person name="Bana N.A."/>
            <person name="Nyiri A."/>
            <person name="Nagy J."/>
            <person name="Frank K."/>
            <person name="Nagy T."/>
            <person name="Steger V."/>
            <person name="Schiller M."/>
            <person name="Lakatos P."/>
            <person name="Sugar L."/>
            <person name="Horn P."/>
            <person name="Barta E."/>
            <person name="Orosz L."/>
        </authorList>
    </citation>
    <scope>NUCLEOTIDE SEQUENCE [LARGE SCALE GENOMIC DNA]</scope>
    <source>
        <strain evidence="2">Hungarian</strain>
    </source>
</reference>
<organism evidence="2 3">
    <name type="scientific">Cervus elaphus hippelaphus</name>
    <name type="common">European red deer</name>
    <dbReference type="NCBI Taxonomy" id="46360"/>
    <lineage>
        <taxon>Eukaryota</taxon>
        <taxon>Metazoa</taxon>
        <taxon>Chordata</taxon>
        <taxon>Craniata</taxon>
        <taxon>Vertebrata</taxon>
        <taxon>Euteleostomi</taxon>
        <taxon>Mammalia</taxon>
        <taxon>Eutheria</taxon>
        <taxon>Laurasiatheria</taxon>
        <taxon>Artiodactyla</taxon>
        <taxon>Ruminantia</taxon>
        <taxon>Pecora</taxon>
        <taxon>Cervidae</taxon>
        <taxon>Cervinae</taxon>
        <taxon>Cervus</taxon>
    </lineage>
</organism>
<dbReference type="EMBL" id="MKHE01000009">
    <property type="protein sequence ID" value="OWK12177.1"/>
    <property type="molecule type" value="Genomic_DNA"/>
</dbReference>
<comment type="similarity">
    <text evidence="1">Belongs to the glutaredoxin family.</text>
</comment>
<evidence type="ECO:0000313" key="2">
    <source>
        <dbReference type="EMBL" id="OWK12177.1"/>
    </source>
</evidence>
<evidence type="ECO:0000313" key="3">
    <source>
        <dbReference type="Proteomes" id="UP000242450"/>
    </source>
</evidence>
<dbReference type="SUPFAM" id="SSF52833">
    <property type="entry name" value="Thioredoxin-like"/>
    <property type="match status" value="1"/>
</dbReference>
<dbReference type="PANTHER" id="PTHR33558">
    <property type="entry name" value="GLUTAREDOXIN-LIKE PROTEIN C5ORF63 HOMOLOG"/>
    <property type="match status" value="1"/>
</dbReference>
<dbReference type="OrthoDB" id="429967at2759"/>
<name>A0A212D1N1_CEREH</name>
<keyword evidence="1" id="KW-0249">Electron transport</keyword>
<evidence type="ECO:0000256" key="1">
    <source>
        <dbReference type="RuleBase" id="RU363082"/>
    </source>
</evidence>
<dbReference type="FunFam" id="3.40.30.10:FF:000628">
    <property type="entry name" value="Glutaredoxin-like protein C5orf63 homolog"/>
    <property type="match status" value="1"/>
</dbReference>
<dbReference type="InterPro" id="IPR008554">
    <property type="entry name" value="Glutaredoxin-like"/>
</dbReference>
<dbReference type="InterPro" id="IPR036249">
    <property type="entry name" value="Thioredoxin-like_sf"/>
</dbReference>
<dbReference type="AlphaFoldDB" id="A0A212D1N1"/>
<keyword evidence="3" id="KW-1185">Reference proteome</keyword>
<accession>A0A212D1N1</accession>
<proteinExistence type="inferred from homology"/>
<sequence length="115" mass="13382">MLWFQGNSMQLAKHSFQLLLRNLSASKTALPVLTLFTKDPCPLCDEAKEVLGPYKNRFILQEVDITLPENSAWYDRYKFDIPVFHLNGQFLMMHRVNISKLEKQLQKLEQQGARG</sequence>
<keyword evidence="1" id="KW-0813">Transport</keyword>
<protein>
    <recommendedName>
        <fullName evidence="1">Glutaredoxin-like protein</fullName>
    </recommendedName>
</protein>
<dbReference type="Proteomes" id="UP000242450">
    <property type="component" value="Chromosome 9"/>
</dbReference>
<dbReference type="InterPro" id="IPR052565">
    <property type="entry name" value="Glutaredoxin-like_YDR286C"/>
</dbReference>
<dbReference type="Gene3D" id="3.40.30.10">
    <property type="entry name" value="Glutaredoxin"/>
    <property type="match status" value="1"/>
</dbReference>
<dbReference type="PANTHER" id="PTHR33558:SF1">
    <property type="entry name" value="GLUTAREDOXIN-LIKE PROTEIN C5ORF63 HOMOLOG"/>
    <property type="match status" value="1"/>
</dbReference>